<dbReference type="AlphaFoldDB" id="A0A382Y9F4"/>
<protein>
    <submittedName>
        <fullName evidence="1">Uncharacterized protein</fullName>
    </submittedName>
</protein>
<proteinExistence type="predicted"/>
<accession>A0A382Y9F4</accession>
<gene>
    <name evidence="1" type="ORF">METZ01_LOCUS432757</name>
</gene>
<dbReference type="Pfam" id="PF10741">
    <property type="entry name" value="T2SSM_b"/>
    <property type="match status" value="1"/>
</dbReference>
<dbReference type="Gene3D" id="3.30.70.60">
    <property type="match status" value="1"/>
</dbReference>
<reference evidence="1" key="1">
    <citation type="submission" date="2018-05" db="EMBL/GenBank/DDBJ databases">
        <authorList>
            <person name="Lanie J.A."/>
            <person name="Ng W.-L."/>
            <person name="Kazmierczak K.M."/>
            <person name="Andrzejewski T.M."/>
            <person name="Davidsen T.M."/>
            <person name="Wayne K.J."/>
            <person name="Tettelin H."/>
            <person name="Glass J.I."/>
            <person name="Rusch D."/>
            <person name="Podicherti R."/>
            <person name="Tsui H.-C.T."/>
            <person name="Winkler M.E."/>
        </authorList>
    </citation>
    <scope>NUCLEOTIDE SEQUENCE</scope>
</reference>
<dbReference type="InterPro" id="IPR034756">
    <property type="entry name" value="T2SSM_b"/>
</dbReference>
<sequence>FAFVAQPVYRENKIVQQKIQEKILFIQKCYEILNQKSYYKAKNEENKLIRTTLNQRFFEQSKPALAAAQQQNLIQGLANQTGVNIIRFQVDKPKYVEGLLTISTKVTIRSKLRNLTNFIKGLENNSKFMVIEEMAVQRINEKDLEELQAHFTVSGFIKSMEIEKKKTA</sequence>
<organism evidence="1">
    <name type="scientific">marine metagenome</name>
    <dbReference type="NCBI Taxonomy" id="408172"/>
    <lineage>
        <taxon>unclassified sequences</taxon>
        <taxon>metagenomes</taxon>
        <taxon>ecological metagenomes</taxon>
    </lineage>
</organism>
<feature type="non-terminal residue" evidence="1">
    <location>
        <position position="1"/>
    </location>
</feature>
<dbReference type="EMBL" id="UINC01173998">
    <property type="protein sequence ID" value="SVD79903.1"/>
    <property type="molecule type" value="Genomic_DNA"/>
</dbReference>
<evidence type="ECO:0000313" key="1">
    <source>
        <dbReference type="EMBL" id="SVD79903.1"/>
    </source>
</evidence>
<name>A0A382Y9F4_9ZZZZ</name>
<dbReference type="InterPro" id="IPR014717">
    <property type="entry name" value="Transl_elong_EF1B/ribsomal_bS6"/>
</dbReference>